<organism evidence="2 3">
    <name type="scientific">Symbiodinium pilosum</name>
    <name type="common">Dinoflagellate</name>
    <dbReference type="NCBI Taxonomy" id="2952"/>
    <lineage>
        <taxon>Eukaryota</taxon>
        <taxon>Sar</taxon>
        <taxon>Alveolata</taxon>
        <taxon>Dinophyceae</taxon>
        <taxon>Suessiales</taxon>
        <taxon>Symbiodiniaceae</taxon>
        <taxon>Symbiodinium</taxon>
    </lineage>
</organism>
<evidence type="ECO:0000313" key="2">
    <source>
        <dbReference type="EMBL" id="CAE7267449.1"/>
    </source>
</evidence>
<feature type="domain" description="Glycoside hydrolase family 2 catalytic" evidence="1">
    <location>
        <begin position="38"/>
        <end position="212"/>
    </location>
</feature>
<dbReference type="OrthoDB" id="408320at2759"/>
<dbReference type="Pfam" id="PF02836">
    <property type="entry name" value="Glyco_hydro_2_C"/>
    <property type="match status" value="1"/>
</dbReference>
<dbReference type="InterPro" id="IPR017853">
    <property type="entry name" value="GH"/>
</dbReference>
<dbReference type="Proteomes" id="UP000649617">
    <property type="component" value="Unassembled WGS sequence"/>
</dbReference>
<sequence>MQVLGKPCCSQEPNCYEARLSLGLTDGVTRSFAHRSLSVRDGRLLLNGKVVFVHGVLYQGYWPESLLTPPDMEAMQRDLQLIKAVGFNTIRVHAVVMGEAFYAMCDKIGLLVFQDMPAGDMRAMPVWSDDRAMAEEELNVSLPQTLFNEIRRSPASQAAFETELQAMVNSLSHFASIAVWVLFNEGWGQSNTKALVELLRNLDPHRLIDASSGWNELGGHALGDLADIHNYEDNSSIFGPLAMSFESFAYWGYSLAGRIPALGEYGGVGYAVDGHCWSSRTWGYGEKRVKQSRDVYASALEKLLLRLVESICTGLGAAIYTQWNDVETEVNGLLTYDRHLKLPMEFYQRFSHLVQEAARKCTLVPDGKQHIG</sequence>
<protein>
    <submittedName>
        <fullName evidence="2">LacZ protein</fullName>
    </submittedName>
</protein>
<dbReference type="AlphaFoldDB" id="A0A812ML97"/>
<evidence type="ECO:0000259" key="1">
    <source>
        <dbReference type="Pfam" id="PF02836"/>
    </source>
</evidence>
<dbReference type="Gene3D" id="3.20.20.80">
    <property type="entry name" value="Glycosidases"/>
    <property type="match status" value="1"/>
</dbReference>
<dbReference type="PANTHER" id="PTHR42732">
    <property type="entry name" value="BETA-GALACTOSIDASE"/>
    <property type="match status" value="1"/>
</dbReference>
<gene>
    <name evidence="2" type="primary">lacZ</name>
    <name evidence="2" type="ORF">SPIL2461_LOCUS5808</name>
</gene>
<accession>A0A812ML97</accession>
<dbReference type="InterPro" id="IPR051913">
    <property type="entry name" value="GH2_Domain-Containing"/>
</dbReference>
<dbReference type="SUPFAM" id="SSF51445">
    <property type="entry name" value="(Trans)glycosidases"/>
    <property type="match status" value="1"/>
</dbReference>
<evidence type="ECO:0000313" key="3">
    <source>
        <dbReference type="Proteomes" id="UP000649617"/>
    </source>
</evidence>
<comment type="caution">
    <text evidence="2">The sequence shown here is derived from an EMBL/GenBank/DDBJ whole genome shotgun (WGS) entry which is preliminary data.</text>
</comment>
<dbReference type="InterPro" id="IPR006103">
    <property type="entry name" value="Glyco_hydro_2_cat"/>
</dbReference>
<dbReference type="GO" id="GO:0005975">
    <property type="term" value="P:carbohydrate metabolic process"/>
    <property type="evidence" value="ECO:0007669"/>
    <property type="project" value="InterPro"/>
</dbReference>
<reference evidence="2" key="1">
    <citation type="submission" date="2021-02" db="EMBL/GenBank/DDBJ databases">
        <authorList>
            <person name="Dougan E. K."/>
            <person name="Rhodes N."/>
            <person name="Thang M."/>
            <person name="Chan C."/>
        </authorList>
    </citation>
    <scope>NUCLEOTIDE SEQUENCE</scope>
</reference>
<dbReference type="PANTHER" id="PTHR42732:SF2">
    <property type="entry name" value="BETA-MANNOSIDASE"/>
    <property type="match status" value="1"/>
</dbReference>
<dbReference type="EMBL" id="CAJNIZ010008445">
    <property type="protein sequence ID" value="CAE7267449.1"/>
    <property type="molecule type" value="Genomic_DNA"/>
</dbReference>
<proteinExistence type="predicted"/>
<keyword evidence="3" id="KW-1185">Reference proteome</keyword>
<name>A0A812ML97_SYMPI</name>
<dbReference type="GO" id="GO:0004553">
    <property type="term" value="F:hydrolase activity, hydrolyzing O-glycosyl compounds"/>
    <property type="evidence" value="ECO:0007669"/>
    <property type="project" value="InterPro"/>
</dbReference>